<keyword evidence="2" id="KW-0732">Signal</keyword>
<evidence type="ECO:0000256" key="1">
    <source>
        <dbReference type="SAM" id="MobiDB-lite"/>
    </source>
</evidence>
<feature type="signal peptide" evidence="2">
    <location>
        <begin position="1"/>
        <end position="29"/>
    </location>
</feature>
<evidence type="ECO:0000256" key="2">
    <source>
        <dbReference type="SAM" id="SignalP"/>
    </source>
</evidence>
<feature type="region of interest" description="Disordered" evidence="1">
    <location>
        <begin position="133"/>
        <end position="153"/>
    </location>
</feature>
<sequence length="397" mass="42780">MPKGVAAPWLAALGAALLCLAFAASDGHAQNSSGVYQDEYQTQGDPGASSGGDSFSTGDIPGGEEGGPCEDTSKYDRIYGGPPVRIKLSALKDDLYQRHPDILLRCAADRCALNETALCWINKKVLAEARQDPAVSDQYDTQSDDSDPNIGCPALSEWTAEQQAWWNKTYCSHMTGGGSGGGGSDSYNTGNNGPSNGGNGGSDSYDTASNQPPDGSKSIYRSDTDPDPTGKFTADIRRILAAMDDCLKRKGGLGYYQSPKVAPGRGLIGYDSPSRTVSFDVGALETLPPRQRAFALGGGMAEHVLSLEQRRYGQTRSSWEDTLAIDYIAGYLSHCVERRGLIPTPTNADNVPQEFEAFVLQYSVLNNSSQQLEERRHNFDQGWGAWGMRLPDWLTHN</sequence>
<dbReference type="EMBL" id="CP042906">
    <property type="protein sequence ID" value="QEX18080.1"/>
    <property type="molecule type" value="Genomic_DNA"/>
</dbReference>
<name>A0A5J6MPU3_9PROT</name>
<reference evidence="3 4" key="1">
    <citation type="submission" date="2019-08" db="EMBL/GenBank/DDBJ databases">
        <title>Hyperibacter terrae gen. nov., sp. nov. and Hyperibacter viscosus sp. nov., two new members in the family Rhodospirillaceae isolated from the rhizosphere of Hypericum perforatum.</title>
        <authorList>
            <person name="Noviana Z."/>
        </authorList>
    </citation>
    <scope>NUCLEOTIDE SEQUENCE [LARGE SCALE GENOMIC DNA]</scope>
    <source>
        <strain evidence="3 4">R5913</strain>
    </source>
</reference>
<evidence type="ECO:0000313" key="4">
    <source>
        <dbReference type="Proteomes" id="UP000326202"/>
    </source>
</evidence>
<proteinExistence type="predicted"/>
<evidence type="ECO:0000313" key="3">
    <source>
        <dbReference type="EMBL" id="QEX18080.1"/>
    </source>
</evidence>
<dbReference type="Proteomes" id="UP000326202">
    <property type="component" value="Chromosome"/>
</dbReference>
<organism evidence="3 4">
    <name type="scientific">Hypericibacter terrae</name>
    <dbReference type="NCBI Taxonomy" id="2602015"/>
    <lineage>
        <taxon>Bacteria</taxon>
        <taxon>Pseudomonadati</taxon>
        <taxon>Pseudomonadota</taxon>
        <taxon>Alphaproteobacteria</taxon>
        <taxon>Rhodospirillales</taxon>
        <taxon>Dongiaceae</taxon>
        <taxon>Hypericibacter</taxon>
    </lineage>
</organism>
<protein>
    <submittedName>
        <fullName evidence="3">Uncharacterized protein</fullName>
    </submittedName>
</protein>
<dbReference type="KEGG" id="htq:FRZ44_33840"/>
<feature type="compositionally biased region" description="Low complexity" evidence="1">
    <location>
        <begin position="185"/>
        <end position="194"/>
    </location>
</feature>
<feature type="region of interest" description="Disordered" evidence="1">
    <location>
        <begin position="38"/>
        <end position="76"/>
    </location>
</feature>
<keyword evidence="4" id="KW-1185">Reference proteome</keyword>
<dbReference type="AlphaFoldDB" id="A0A5J6MPU3"/>
<accession>A0A5J6MPU3</accession>
<gene>
    <name evidence="3" type="ORF">FRZ44_33840</name>
</gene>
<feature type="chain" id="PRO_5023871197" evidence="2">
    <location>
        <begin position="30"/>
        <end position="397"/>
    </location>
</feature>
<feature type="region of interest" description="Disordered" evidence="1">
    <location>
        <begin position="182"/>
        <end position="231"/>
    </location>
</feature>